<feature type="coiled-coil region" evidence="1">
    <location>
        <begin position="621"/>
        <end position="655"/>
    </location>
</feature>
<evidence type="ECO:0000256" key="1">
    <source>
        <dbReference type="SAM" id="Coils"/>
    </source>
</evidence>
<dbReference type="Proteomes" id="UP001596137">
    <property type="component" value="Unassembled WGS sequence"/>
</dbReference>
<protein>
    <submittedName>
        <fullName evidence="2">Uncharacterized protein</fullName>
    </submittedName>
</protein>
<accession>A0ABW1NLM8</accession>
<sequence>MDVLPAPANAELPEPTSYEGRHIVPLDVRQEDWLDFIGISYWIDPISYVQEGTCALSFIEEEQFAGGKPFELTCEVFNEHGGLQTLSRDGDADPRNPAARSFMLILRAGEPDPTSDRLVWTEQVPGDSLMLRLNYEGSVGVKDVVIRLEFGEPVSRALNKQRLCFRLKRRPVTSTDLRARDEERPKERTPLIYLHGYEDPDTGQETIGDRLPPFALTHQRVARAWPAARDTGYFDPAVFPNVPGTGDQNVRAAMARAVAGLDEATVARQLTAGGRLVVQRTETGEYGYRFLPAPQACRPGLLLVEYYRLTSFPGRYGPGRTVKTFSLLPGERTSIRVSTYKRSSQSLQKTASILDATNSETENEFARTVNAEQSNQANAANSLEFRVEAEAQGQATWGWGSASAKVSGSVAGSTSSAREEFTKNLTNAVSKNTARASSRREVQVDTSIDVKLEEGEEQAVERTLENINVSRTLNFVFRQMNQEYVTLLHLVDVRVAFFNGHAESRDEVPLAELDRLLADCLRPEAIPQVREEVHAAVLAITDHRGDKCPGFVRMIQPDGDVPAYAQVNPDFTSSATGPDGREHTVPGIVVSTGSQVLRTDGITVDSYLGAGSALDDYSTGLQTQAVQAREAENRAAQAETRLRKLEADRLELAMRIVADNDTERAALFQRLFVVPQIVNQIDHAAVAARPADPLPSANGHSSATPAL</sequence>
<proteinExistence type="predicted"/>
<gene>
    <name evidence="2" type="ORF">ACFP1K_24080</name>
</gene>
<evidence type="ECO:0000313" key="3">
    <source>
        <dbReference type="Proteomes" id="UP001596137"/>
    </source>
</evidence>
<reference evidence="3" key="1">
    <citation type="journal article" date="2019" name="Int. J. Syst. Evol. Microbiol.">
        <title>The Global Catalogue of Microorganisms (GCM) 10K type strain sequencing project: providing services to taxonomists for standard genome sequencing and annotation.</title>
        <authorList>
            <consortium name="The Broad Institute Genomics Platform"/>
            <consortium name="The Broad Institute Genome Sequencing Center for Infectious Disease"/>
            <person name="Wu L."/>
            <person name="Ma J."/>
        </authorList>
    </citation>
    <scope>NUCLEOTIDE SEQUENCE [LARGE SCALE GENOMIC DNA]</scope>
    <source>
        <strain evidence="3">JCM 30346</strain>
    </source>
</reference>
<comment type="caution">
    <text evidence="2">The sequence shown here is derived from an EMBL/GenBank/DDBJ whole genome shotgun (WGS) entry which is preliminary data.</text>
</comment>
<organism evidence="2 3">
    <name type="scientific">Sphaerisporangium aureirubrum</name>
    <dbReference type="NCBI Taxonomy" id="1544736"/>
    <lineage>
        <taxon>Bacteria</taxon>
        <taxon>Bacillati</taxon>
        <taxon>Actinomycetota</taxon>
        <taxon>Actinomycetes</taxon>
        <taxon>Streptosporangiales</taxon>
        <taxon>Streptosporangiaceae</taxon>
        <taxon>Sphaerisporangium</taxon>
    </lineage>
</organism>
<name>A0ABW1NLM8_9ACTN</name>
<keyword evidence="3" id="KW-1185">Reference proteome</keyword>
<dbReference type="EMBL" id="JBHSRF010000040">
    <property type="protein sequence ID" value="MFC6084259.1"/>
    <property type="molecule type" value="Genomic_DNA"/>
</dbReference>
<evidence type="ECO:0000313" key="2">
    <source>
        <dbReference type="EMBL" id="MFC6084259.1"/>
    </source>
</evidence>
<keyword evidence="1" id="KW-0175">Coiled coil</keyword>
<dbReference type="RefSeq" id="WP_380757125.1">
    <property type="nucleotide sequence ID" value="NZ_JBHSRF010000040.1"/>
</dbReference>